<organism evidence="1 2">
    <name type="scientific">Lithohypha guttulata</name>
    <dbReference type="NCBI Taxonomy" id="1690604"/>
    <lineage>
        <taxon>Eukaryota</taxon>
        <taxon>Fungi</taxon>
        <taxon>Dikarya</taxon>
        <taxon>Ascomycota</taxon>
        <taxon>Pezizomycotina</taxon>
        <taxon>Eurotiomycetes</taxon>
        <taxon>Chaetothyriomycetidae</taxon>
        <taxon>Chaetothyriales</taxon>
        <taxon>Trichomeriaceae</taxon>
        <taxon>Lithohypha</taxon>
    </lineage>
</organism>
<evidence type="ECO:0000313" key="1">
    <source>
        <dbReference type="EMBL" id="KAK5080318.1"/>
    </source>
</evidence>
<comment type="caution">
    <text evidence="1">The sequence shown here is derived from an EMBL/GenBank/DDBJ whole genome shotgun (WGS) entry which is preliminary data.</text>
</comment>
<proteinExistence type="predicted"/>
<accession>A0AAN7SEL8</accession>
<gene>
    <name evidence="1" type="ORF">LTR05_008678</name>
</gene>
<dbReference type="AlphaFoldDB" id="A0AAN7SEL8"/>
<dbReference type="EMBL" id="JAVRRJ010000016">
    <property type="protein sequence ID" value="KAK5080318.1"/>
    <property type="molecule type" value="Genomic_DNA"/>
</dbReference>
<evidence type="ECO:0000313" key="2">
    <source>
        <dbReference type="Proteomes" id="UP001309876"/>
    </source>
</evidence>
<dbReference type="Proteomes" id="UP001309876">
    <property type="component" value="Unassembled WGS sequence"/>
</dbReference>
<protein>
    <submittedName>
        <fullName evidence="1">Uncharacterized protein</fullName>
    </submittedName>
</protein>
<keyword evidence="2" id="KW-1185">Reference proteome</keyword>
<sequence>MHFSPLPLLLLGSANLILSAAQMPQIKFCNEPELAEPCVVENIVPGQCKLIPDSNAKGDKGSSMTLIHAGNLACRLYDNNECGMKHIYTIPLDGYYEMTGYRIWRSYKCDDKSEM</sequence>
<reference evidence="1 2" key="1">
    <citation type="submission" date="2023-08" db="EMBL/GenBank/DDBJ databases">
        <title>Black Yeasts Isolated from many extreme environments.</title>
        <authorList>
            <person name="Coleine C."/>
            <person name="Stajich J.E."/>
            <person name="Selbmann L."/>
        </authorList>
    </citation>
    <scope>NUCLEOTIDE SEQUENCE [LARGE SCALE GENOMIC DNA]</scope>
    <source>
        <strain evidence="1 2">CCFEE 5910</strain>
    </source>
</reference>
<name>A0AAN7SEL8_9EURO</name>